<dbReference type="InterPro" id="IPR015517">
    <property type="entry name" value="dCMP_deaminase-rel"/>
</dbReference>
<dbReference type="SUPFAM" id="SSF53927">
    <property type="entry name" value="Cytidine deaminase-like"/>
    <property type="match status" value="1"/>
</dbReference>
<reference evidence="13" key="1">
    <citation type="journal article" date="2023" name="bioRxiv">
        <title>Scaffold-level genome assemblies of two parasitoid biocontrol wasps reveal the parthenogenesis mechanism and an associated novel virus.</title>
        <authorList>
            <person name="Inwood S."/>
            <person name="Skelly J."/>
            <person name="Guhlin J."/>
            <person name="Harrop T."/>
            <person name="Goldson S."/>
            <person name="Dearden P."/>
        </authorList>
    </citation>
    <scope>NUCLEOTIDE SEQUENCE</scope>
    <source>
        <strain evidence="13">Lincoln</strain>
        <tissue evidence="13">Whole body</tissue>
    </source>
</reference>
<dbReference type="FunFam" id="3.40.140.10:FF:000021">
    <property type="entry name" value="Deoxycytidylate deaminase"/>
    <property type="match status" value="1"/>
</dbReference>
<evidence type="ECO:0000313" key="14">
    <source>
        <dbReference type="Proteomes" id="UP001168972"/>
    </source>
</evidence>
<dbReference type="GO" id="GO:0004132">
    <property type="term" value="F:dCMP deaminase activity"/>
    <property type="evidence" value="ECO:0007669"/>
    <property type="project" value="UniProtKB-EC"/>
</dbReference>
<comment type="catalytic activity">
    <reaction evidence="10">
        <text>dCMP + H2O + H(+) = dUMP + NH4(+)</text>
        <dbReference type="Rhea" id="RHEA:22924"/>
        <dbReference type="ChEBI" id="CHEBI:15377"/>
        <dbReference type="ChEBI" id="CHEBI:15378"/>
        <dbReference type="ChEBI" id="CHEBI:28938"/>
        <dbReference type="ChEBI" id="CHEBI:57566"/>
        <dbReference type="ChEBI" id="CHEBI:246422"/>
        <dbReference type="EC" id="3.5.4.12"/>
    </reaction>
</comment>
<evidence type="ECO:0000256" key="5">
    <source>
        <dbReference type="ARBA" id="ARBA00022801"/>
    </source>
</evidence>
<evidence type="ECO:0000256" key="11">
    <source>
        <dbReference type="ARBA" id="ARBA00071625"/>
    </source>
</evidence>
<gene>
    <name evidence="13" type="ORF">PV327_001477</name>
</gene>
<evidence type="ECO:0000256" key="8">
    <source>
        <dbReference type="ARBA" id="ARBA00038938"/>
    </source>
</evidence>
<dbReference type="Gene3D" id="3.40.140.10">
    <property type="entry name" value="Cytidine Deaminase, domain 2"/>
    <property type="match status" value="1"/>
</dbReference>
<dbReference type="InterPro" id="IPR002125">
    <property type="entry name" value="CMP_dCMP_dom"/>
</dbReference>
<dbReference type="GO" id="GO:0009165">
    <property type="term" value="P:nucleotide biosynthetic process"/>
    <property type="evidence" value="ECO:0007669"/>
    <property type="project" value="UniProtKB-KW"/>
</dbReference>
<keyword evidence="4" id="KW-0545">Nucleotide biosynthesis</keyword>
<proteinExistence type="inferred from homology"/>
<evidence type="ECO:0000256" key="2">
    <source>
        <dbReference type="ARBA" id="ARBA00006576"/>
    </source>
</evidence>
<feature type="domain" description="CMP/dCMP-type deaminase" evidence="12">
    <location>
        <begin position="24"/>
        <end position="162"/>
    </location>
</feature>
<evidence type="ECO:0000256" key="7">
    <source>
        <dbReference type="ARBA" id="ARBA00037036"/>
    </source>
</evidence>
<comment type="cofactor">
    <cofactor evidence="1">
        <name>Zn(2+)</name>
        <dbReference type="ChEBI" id="CHEBI:29105"/>
    </cofactor>
</comment>
<dbReference type="Pfam" id="PF00383">
    <property type="entry name" value="dCMP_cyt_deam_1"/>
    <property type="match status" value="1"/>
</dbReference>
<evidence type="ECO:0000256" key="9">
    <source>
        <dbReference type="ARBA" id="ARBA00041763"/>
    </source>
</evidence>
<evidence type="ECO:0000256" key="6">
    <source>
        <dbReference type="ARBA" id="ARBA00022833"/>
    </source>
</evidence>
<evidence type="ECO:0000259" key="12">
    <source>
        <dbReference type="PROSITE" id="PS51747"/>
    </source>
</evidence>
<dbReference type="InterPro" id="IPR016193">
    <property type="entry name" value="Cytidine_deaminase-like"/>
</dbReference>
<reference evidence="13" key="2">
    <citation type="submission" date="2023-03" db="EMBL/GenBank/DDBJ databases">
        <authorList>
            <person name="Inwood S.N."/>
            <person name="Skelly J.G."/>
            <person name="Guhlin J."/>
            <person name="Harrop T.W.R."/>
            <person name="Goldson S.G."/>
            <person name="Dearden P.K."/>
        </authorList>
    </citation>
    <scope>NUCLEOTIDE SEQUENCE</scope>
    <source>
        <strain evidence="13">Lincoln</strain>
        <tissue evidence="13">Whole body</tissue>
    </source>
</reference>
<dbReference type="PANTHER" id="PTHR11086">
    <property type="entry name" value="DEOXYCYTIDYLATE DEAMINASE-RELATED"/>
    <property type="match status" value="1"/>
</dbReference>
<keyword evidence="3" id="KW-0479">Metal-binding</keyword>
<evidence type="ECO:0000256" key="1">
    <source>
        <dbReference type="ARBA" id="ARBA00001947"/>
    </source>
</evidence>
<keyword evidence="5" id="KW-0378">Hydrolase</keyword>
<dbReference type="EMBL" id="JAQQBR010000001">
    <property type="protein sequence ID" value="KAK0183434.1"/>
    <property type="molecule type" value="Genomic_DNA"/>
</dbReference>
<keyword evidence="14" id="KW-1185">Reference proteome</keyword>
<dbReference type="EC" id="3.5.4.12" evidence="8"/>
<dbReference type="GO" id="GO:0008270">
    <property type="term" value="F:zinc ion binding"/>
    <property type="evidence" value="ECO:0007669"/>
    <property type="project" value="InterPro"/>
</dbReference>
<evidence type="ECO:0000256" key="10">
    <source>
        <dbReference type="ARBA" id="ARBA00052978"/>
    </source>
</evidence>
<sequence>MANNEQTIIMQERDVNNKRQDHLNWDDYFMAVAFLSAKRSKDPCTQVGACIVDRMQRIIAVGYNGMPRGCSDEEFPWQKHTNNKLDSKYLYVCHAEVNAILNKNSYDVQNCTMYVGLFPCNECAKMIIQSGIKKVIYMSDKHSHKIETIAAKKMFDAASIEYRQYIPNPGKIMIDFDEINWNDQNQLPTTPLKIN</sequence>
<comment type="caution">
    <text evidence="13">The sequence shown here is derived from an EMBL/GenBank/DDBJ whole genome shotgun (WGS) entry which is preliminary data.</text>
</comment>
<dbReference type="PANTHER" id="PTHR11086:SF18">
    <property type="entry name" value="DEOXYCYTIDYLATE DEAMINASE"/>
    <property type="match status" value="1"/>
</dbReference>
<keyword evidence="6" id="KW-0862">Zinc</keyword>
<name>A0AA39G8B4_MICHY</name>
<protein>
    <recommendedName>
        <fullName evidence="11">Probable deoxycytidylate deaminase</fullName>
        <ecNumber evidence="8">3.5.4.12</ecNumber>
    </recommendedName>
    <alternativeName>
        <fullName evidence="9">dCMP deaminase</fullName>
    </alternativeName>
</protein>
<dbReference type="GO" id="GO:0005737">
    <property type="term" value="C:cytoplasm"/>
    <property type="evidence" value="ECO:0007669"/>
    <property type="project" value="TreeGrafter"/>
</dbReference>
<dbReference type="AlphaFoldDB" id="A0AA39G8B4"/>
<evidence type="ECO:0000256" key="4">
    <source>
        <dbReference type="ARBA" id="ARBA00022727"/>
    </source>
</evidence>
<dbReference type="Proteomes" id="UP001168972">
    <property type="component" value="Unassembled WGS sequence"/>
</dbReference>
<comment type="similarity">
    <text evidence="2">Belongs to the cytidine and deoxycytidylate deaminase family.</text>
</comment>
<dbReference type="PROSITE" id="PS00903">
    <property type="entry name" value="CYT_DCMP_DEAMINASES_1"/>
    <property type="match status" value="1"/>
</dbReference>
<evidence type="ECO:0000313" key="13">
    <source>
        <dbReference type="EMBL" id="KAK0183434.1"/>
    </source>
</evidence>
<organism evidence="13 14">
    <name type="scientific">Microctonus hyperodae</name>
    <name type="common">Parasitoid wasp</name>
    <dbReference type="NCBI Taxonomy" id="165561"/>
    <lineage>
        <taxon>Eukaryota</taxon>
        <taxon>Metazoa</taxon>
        <taxon>Ecdysozoa</taxon>
        <taxon>Arthropoda</taxon>
        <taxon>Hexapoda</taxon>
        <taxon>Insecta</taxon>
        <taxon>Pterygota</taxon>
        <taxon>Neoptera</taxon>
        <taxon>Endopterygota</taxon>
        <taxon>Hymenoptera</taxon>
        <taxon>Apocrita</taxon>
        <taxon>Ichneumonoidea</taxon>
        <taxon>Braconidae</taxon>
        <taxon>Euphorinae</taxon>
        <taxon>Microctonus</taxon>
    </lineage>
</organism>
<dbReference type="InterPro" id="IPR016192">
    <property type="entry name" value="APOBEC/CMP_deaminase_Zn-bd"/>
</dbReference>
<comment type="function">
    <text evidence="7">Supplies the nucleotide substrate for thymidylate synthetase.</text>
</comment>
<dbReference type="InterPro" id="IPR035105">
    <property type="entry name" value="Deoxycytidylate_deaminase_dom"/>
</dbReference>
<accession>A0AA39G8B4</accession>
<evidence type="ECO:0000256" key="3">
    <source>
        <dbReference type="ARBA" id="ARBA00022723"/>
    </source>
</evidence>
<dbReference type="CDD" id="cd01286">
    <property type="entry name" value="deoxycytidylate_deaminase"/>
    <property type="match status" value="1"/>
</dbReference>
<dbReference type="PROSITE" id="PS51747">
    <property type="entry name" value="CYT_DCMP_DEAMINASES_2"/>
    <property type="match status" value="1"/>
</dbReference>